<evidence type="ECO:0000313" key="3">
    <source>
        <dbReference type="EMBL" id="SEH91149.1"/>
    </source>
</evidence>
<feature type="chain" id="PRO_5009604538" evidence="1">
    <location>
        <begin position="19"/>
        <end position="527"/>
    </location>
</feature>
<keyword evidence="1" id="KW-0732">Signal</keyword>
<dbReference type="STRING" id="1679444.PYTT_1647"/>
<evidence type="ECO:0000313" key="4">
    <source>
        <dbReference type="Proteomes" id="UP000176204"/>
    </source>
</evidence>
<sequence>MHICCLLFCLLIGLPSLAAQPSSFSSSRGAKDRQPNIILIYADDLGMGCLGCYGQEVLKTPHIDRLANQGMLFTRVYSSPYCCPARASLLMGVHDSHSRSYTQTPGGMEIEMDRKGVALSMLDENVEAARAIKPGANEVFLPELMKKAGYVTGQFGKLDWGFMASPSELKRHGWDEYVGYMDHVRAHGFYPPYLWKNGKPLILEGNTLADAGKTQERYTPETTKKRRGNRAGKAVYAPDVLLEETLDFMQRHRTQPMFIFFSTNLPHGPVDVPPAYLKSMDMAAVRKAGRAAGIPEPEIDAAEEYAAMVQYLDDQVGSIVEKVKELGLEEDTVIVFASDNGHELYYRQNKALGHANNYHGGVIDGTGKIYDVFRGNRGTVGKGRSMVDFANLKWSDREGGLRVPMIVWAPGRVRAGSSSDALIANYDHMAAFADLAGVPLPEGKDAVSYAPLLDGGNLAPRPYVVVNKMVVTQDGWKLIKEKGKELLFDLNADAGERRDLSAEKPEALARLRAVFSKEVGSPRRDKE</sequence>
<keyword evidence="4" id="KW-1185">Reference proteome</keyword>
<dbReference type="InterPro" id="IPR052701">
    <property type="entry name" value="GAG_Ulvan_Degrading_Sulfatases"/>
</dbReference>
<dbReference type="Gene3D" id="3.30.1120.10">
    <property type="match status" value="1"/>
</dbReference>
<dbReference type="EMBL" id="LT629973">
    <property type="protein sequence ID" value="SEH91149.1"/>
    <property type="molecule type" value="Genomic_DNA"/>
</dbReference>
<dbReference type="AlphaFoldDB" id="A0A1H6LR39"/>
<organism evidence="3 4">
    <name type="scientific">Akkermansia glycaniphila</name>
    <dbReference type="NCBI Taxonomy" id="1679444"/>
    <lineage>
        <taxon>Bacteria</taxon>
        <taxon>Pseudomonadati</taxon>
        <taxon>Verrucomicrobiota</taxon>
        <taxon>Verrucomicrobiia</taxon>
        <taxon>Verrucomicrobiales</taxon>
        <taxon>Akkermansiaceae</taxon>
        <taxon>Akkermansia</taxon>
    </lineage>
</organism>
<evidence type="ECO:0000256" key="1">
    <source>
        <dbReference type="SAM" id="SignalP"/>
    </source>
</evidence>
<accession>A0A1H6LR39</accession>
<dbReference type="Proteomes" id="UP000176204">
    <property type="component" value="Chromosome I"/>
</dbReference>
<proteinExistence type="predicted"/>
<name>A0A1H6LR39_9BACT</name>
<dbReference type="KEGG" id="agl:PYTT_1647"/>
<dbReference type="InterPro" id="IPR000917">
    <property type="entry name" value="Sulfatase_N"/>
</dbReference>
<gene>
    <name evidence="3" type="ORF">PYTT_1647</name>
</gene>
<dbReference type="InterPro" id="IPR017850">
    <property type="entry name" value="Alkaline_phosphatase_core_sf"/>
</dbReference>
<evidence type="ECO:0000259" key="2">
    <source>
        <dbReference type="Pfam" id="PF00884"/>
    </source>
</evidence>
<dbReference type="RefSeq" id="WP_172801790.1">
    <property type="nucleotide sequence ID" value="NZ_LT629973.1"/>
</dbReference>
<dbReference type="PANTHER" id="PTHR43751:SF3">
    <property type="entry name" value="SULFATASE N-TERMINAL DOMAIN-CONTAINING PROTEIN"/>
    <property type="match status" value="1"/>
</dbReference>
<reference evidence="4" key="1">
    <citation type="submission" date="2016-09" db="EMBL/GenBank/DDBJ databases">
        <authorList>
            <person name="Koehorst J."/>
        </authorList>
    </citation>
    <scope>NUCLEOTIDE SEQUENCE [LARGE SCALE GENOMIC DNA]</scope>
</reference>
<protein>
    <submittedName>
        <fullName evidence="3">Sulfatase</fullName>
    </submittedName>
</protein>
<dbReference type="PANTHER" id="PTHR43751">
    <property type="entry name" value="SULFATASE"/>
    <property type="match status" value="1"/>
</dbReference>
<dbReference type="Pfam" id="PF00884">
    <property type="entry name" value="Sulfatase"/>
    <property type="match status" value="1"/>
</dbReference>
<feature type="signal peptide" evidence="1">
    <location>
        <begin position="1"/>
        <end position="18"/>
    </location>
</feature>
<dbReference type="SUPFAM" id="SSF53649">
    <property type="entry name" value="Alkaline phosphatase-like"/>
    <property type="match status" value="1"/>
</dbReference>
<dbReference type="Gene3D" id="3.40.720.10">
    <property type="entry name" value="Alkaline Phosphatase, subunit A"/>
    <property type="match status" value="1"/>
</dbReference>
<feature type="domain" description="Sulfatase N-terminal" evidence="2">
    <location>
        <begin position="35"/>
        <end position="438"/>
    </location>
</feature>